<comment type="subcellular location">
    <subcellularLocation>
        <location evidence="1">Cell membrane</location>
        <topology evidence="1">Multi-pass membrane protein</topology>
    </subcellularLocation>
</comment>
<evidence type="ECO:0000256" key="1">
    <source>
        <dbReference type="ARBA" id="ARBA00004651"/>
    </source>
</evidence>
<evidence type="ECO:0000256" key="7">
    <source>
        <dbReference type="SAM" id="Phobius"/>
    </source>
</evidence>
<keyword evidence="4 7" id="KW-0812">Transmembrane</keyword>
<name>A0ABU0AYY4_9FIRM</name>
<evidence type="ECO:0000256" key="6">
    <source>
        <dbReference type="ARBA" id="ARBA00023136"/>
    </source>
</evidence>
<proteinExistence type="predicted"/>
<evidence type="ECO:0000256" key="2">
    <source>
        <dbReference type="ARBA" id="ARBA00022448"/>
    </source>
</evidence>
<keyword evidence="6 7" id="KW-0472">Membrane</keyword>
<accession>A0ABU0AYY4</accession>
<keyword evidence="5 7" id="KW-1133">Transmembrane helix</keyword>
<comment type="caution">
    <text evidence="8">The sequence shown here is derived from an EMBL/GenBank/DDBJ whole genome shotgun (WGS) entry which is preliminary data.</text>
</comment>
<evidence type="ECO:0000256" key="3">
    <source>
        <dbReference type="ARBA" id="ARBA00022475"/>
    </source>
</evidence>
<feature type="transmembrane region" description="Helical" evidence="7">
    <location>
        <begin position="88"/>
        <end position="109"/>
    </location>
</feature>
<organism evidence="8 9">
    <name type="scientific">Desulfofundulus luciae</name>
    <dbReference type="NCBI Taxonomy" id="74702"/>
    <lineage>
        <taxon>Bacteria</taxon>
        <taxon>Bacillati</taxon>
        <taxon>Bacillota</taxon>
        <taxon>Clostridia</taxon>
        <taxon>Eubacteriales</taxon>
        <taxon>Peptococcaceae</taxon>
        <taxon>Desulfofundulus</taxon>
    </lineage>
</organism>
<dbReference type="SUPFAM" id="SSF161098">
    <property type="entry name" value="MetI-like"/>
    <property type="match status" value="1"/>
</dbReference>
<evidence type="ECO:0000313" key="9">
    <source>
        <dbReference type="Proteomes" id="UP001225644"/>
    </source>
</evidence>
<evidence type="ECO:0000313" key="8">
    <source>
        <dbReference type="EMBL" id="MDQ0285262.1"/>
    </source>
</evidence>
<protein>
    <submittedName>
        <fullName evidence="8">ABC-type nitrate/sulfonate/bicarbonate transport system permease component</fullName>
    </submittedName>
</protein>
<dbReference type="PANTHER" id="PTHR30151:SF0">
    <property type="entry name" value="ABC TRANSPORTER PERMEASE PROTEIN MJ0413-RELATED"/>
    <property type="match status" value="1"/>
</dbReference>
<dbReference type="PANTHER" id="PTHR30151">
    <property type="entry name" value="ALKANE SULFONATE ABC TRANSPORTER-RELATED, MEMBRANE SUBUNIT"/>
    <property type="match status" value="1"/>
</dbReference>
<evidence type="ECO:0000256" key="4">
    <source>
        <dbReference type="ARBA" id="ARBA00022692"/>
    </source>
</evidence>
<feature type="transmembrane region" description="Helical" evidence="7">
    <location>
        <begin position="121"/>
        <end position="139"/>
    </location>
</feature>
<dbReference type="RefSeq" id="WP_307399304.1">
    <property type="nucleotide sequence ID" value="NZ_JAUSUX010000002.1"/>
</dbReference>
<keyword evidence="9" id="KW-1185">Reference proteome</keyword>
<dbReference type="Proteomes" id="UP001225644">
    <property type="component" value="Unassembled WGS sequence"/>
</dbReference>
<reference evidence="8 9" key="1">
    <citation type="submission" date="2023-07" db="EMBL/GenBank/DDBJ databases">
        <title>Genomic Encyclopedia of Type Strains, Phase IV (KMG-IV): sequencing the most valuable type-strain genomes for metagenomic binning, comparative biology and taxonomic classification.</title>
        <authorList>
            <person name="Goeker M."/>
        </authorList>
    </citation>
    <scope>NUCLEOTIDE SEQUENCE [LARGE SCALE GENOMIC DNA]</scope>
    <source>
        <strain evidence="8 9">DSM 12396</strain>
    </source>
</reference>
<dbReference type="EMBL" id="JAUSUX010000002">
    <property type="protein sequence ID" value="MDQ0285262.1"/>
    <property type="molecule type" value="Genomic_DNA"/>
</dbReference>
<sequence length="162" mass="17712">MRSFKESGTKILCWSDIDGRLNPLGLALPALLLIVWHLVTVDGNIPGYLLPRPMEIGKVALDFALGNWQLTPYSGTMLDHSLASISRVFSGFGFAAAVGLPLGFLTGRITAVKRTIDPTIHLFRTIPGIGWLPVAMVWFGVGERTTLFLIALAAFFSIYDCF</sequence>
<dbReference type="InterPro" id="IPR035906">
    <property type="entry name" value="MetI-like_sf"/>
</dbReference>
<gene>
    <name evidence="8" type="ORF">J2Z49_000355</name>
</gene>
<evidence type="ECO:0000256" key="5">
    <source>
        <dbReference type="ARBA" id="ARBA00022989"/>
    </source>
</evidence>
<keyword evidence="2" id="KW-0813">Transport</keyword>
<keyword evidence="3" id="KW-1003">Cell membrane</keyword>
<feature type="transmembrane region" description="Helical" evidence="7">
    <location>
        <begin position="21"/>
        <end position="39"/>
    </location>
</feature>